<dbReference type="GeneID" id="93012701"/>
<dbReference type="RefSeq" id="WP_011164190.1">
    <property type="nucleotide sequence ID" value="NC_005363.1"/>
</dbReference>
<dbReference type="Pfam" id="PF00839">
    <property type="entry name" value="Cys_rich_FGFR"/>
    <property type="match status" value="2"/>
</dbReference>
<feature type="signal peptide" evidence="1">
    <location>
        <begin position="1"/>
        <end position="19"/>
    </location>
</feature>
<evidence type="ECO:0000313" key="2">
    <source>
        <dbReference type="EMBL" id="CAE79588.1"/>
    </source>
</evidence>
<dbReference type="PANTHER" id="PTHR11884:SF1">
    <property type="entry name" value="GOLGI APPARATUS PROTEIN 1"/>
    <property type="match status" value="1"/>
</dbReference>
<dbReference type="EMBL" id="BX842650">
    <property type="protein sequence ID" value="CAE79588.1"/>
    <property type="molecule type" value="Genomic_DNA"/>
</dbReference>
<dbReference type="HOGENOM" id="CLU_119064_0_0_7"/>
<dbReference type="Proteomes" id="UP000008080">
    <property type="component" value="Chromosome"/>
</dbReference>
<dbReference type="STRING" id="264462.Bd1719"/>
<dbReference type="AlphaFoldDB" id="Q6MMB7"/>
<evidence type="ECO:0000313" key="3">
    <source>
        <dbReference type="Proteomes" id="UP000008080"/>
    </source>
</evidence>
<reference evidence="2 3" key="1">
    <citation type="journal article" date="2004" name="Science">
        <title>A predator unmasked: life cycle of Bdellovibrio bacteriovorus from a genomic perspective.</title>
        <authorList>
            <person name="Rendulic S."/>
            <person name="Jagtap P."/>
            <person name="Rosinus A."/>
            <person name="Eppinger M."/>
            <person name="Baar C."/>
            <person name="Lanz C."/>
            <person name="Keller H."/>
            <person name="Lambert C."/>
            <person name="Evans K.J."/>
            <person name="Goesmann A."/>
            <person name="Meyer F."/>
            <person name="Sockett R.E."/>
            <person name="Schuster S.C."/>
        </authorList>
    </citation>
    <scope>NUCLEOTIDE SEQUENCE [LARGE SCALE GENOMIC DNA]</scope>
    <source>
        <strain evidence="3">ATCC 15356 / DSM 50701 / NCIMB 9529 / HD100</strain>
    </source>
</reference>
<organism evidence="2 3">
    <name type="scientific">Bdellovibrio bacteriovorus (strain ATCC 15356 / DSM 50701 / NCIMB 9529 / HD100)</name>
    <dbReference type="NCBI Taxonomy" id="264462"/>
    <lineage>
        <taxon>Bacteria</taxon>
        <taxon>Pseudomonadati</taxon>
        <taxon>Bdellovibrionota</taxon>
        <taxon>Bdellovibrionia</taxon>
        <taxon>Bdellovibrionales</taxon>
        <taxon>Pseudobdellovibrionaceae</taxon>
        <taxon>Bdellovibrio</taxon>
    </lineage>
</organism>
<keyword evidence="1" id="KW-0732">Signal</keyword>
<dbReference type="eggNOG" id="ENOG5030IJ3">
    <property type="taxonomic scope" value="Bacteria"/>
</dbReference>
<dbReference type="GO" id="GO:0016020">
    <property type="term" value="C:membrane"/>
    <property type="evidence" value="ECO:0007669"/>
    <property type="project" value="InterPro"/>
</dbReference>
<sequence>MGKWIAAVLILCFANISIAKGPNDVCAQDRETLCGKVERGEGRVLKCMMENKDKLSADCKAKFEKMKDHAMEMKDACHEDHEKFCANASGGKGRKMKCMMEHKDELSADCRAQMENMKDARKKMRKGN</sequence>
<accession>Q6MMB7</accession>
<feature type="chain" id="PRO_5004276675" evidence="1">
    <location>
        <begin position="20"/>
        <end position="128"/>
    </location>
</feature>
<dbReference type="KEGG" id="bba:Bd1719"/>
<keyword evidence="3" id="KW-1185">Reference proteome</keyword>
<gene>
    <name evidence="2" type="ordered locus">Bd1719</name>
</gene>
<dbReference type="InterPro" id="IPR001893">
    <property type="entry name" value="Cys-rich_GLG1_repeat"/>
</dbReference>
<dbReference type="PANTHER" id="PTHR11884">
    <property type="entry name" value="SELECTIN LIGAND RELATED"/>
    <property type="match status" value="1"/>
</dbReference>
<evidence type="ECO:0000256" key="1">
    <source>
        <dbReference type="SAM" id="SignalP"/>
    </source>
</evidence>
<name>Q6MMB7_BDEBA</name>
<dbReference type="InterPro" id="IPR039728">
    <property type="entry name" value="GLG1"/>
</dbReference>
<protein>
    <submittedName>
        <fullName evidence="2">Uncharacterized protein</fullName>
    </submittedName>
</protein>
<proteinExistence type="predicted"/>